<proteinExistence type="predicted"/>
<dbReference type="InterPro" id="IPR013321">
    <property type="entry name" value="Arc_rbn_hlx_hlx"/>
</dbReference>
<keyword evidence="2" id="KW-1185">Reference proteome</keyword>
<dbReference type="EMBL" id="BSPC01000005">
    <property type="protein sequence ID" value="GLS17742.1"/>
    <property type="molecule type" value="Genomic_DNA"/>
</dbReference>
<dbReference type="InterPro" id="IPR010985">
    <property type="entry name" value="Ribbon_hlx_hlx"/>
</dbReference>
<evidence type="ECO:0000313" key="1">
    <source>
        <dbReference type="EMBL" id="GLS17742.1"/>
    </source>
</evidence>
<reference evidence="2" key="1">
    <citation type="journal article" date="2019" name="Int. J. Syst. Evol. Microbiol.">
        <title>The Global Catalogue of Microorganisms (GCM) 10K type strain sequencing project: providing services to taxonomists for standard genome sequencing and annotation.</title>
        <authorList>
            <consortium name="The Broad Institute Genomics Platform"/>
            <consortium name="The Broad Institute Genome Sequencing Center for Infectious Disease"/>
            <person name="Wu L."/>
            <person name="Ma J."/>
        </authorList>
    </citation>
    <scope>NUCLEOTIDE SEQUENCE [LARGE SCALE GENOMIC DNA]</scope>
    <source>
        <strain evidence="2">NBRC 101365</strain>
    </source>
</reference>
<accession>A0ABQ6CHJ1</accession>
<dbReference type="PANTHER" id="PTHR40688">
    <property type="match status" value="1"/>
</dbReference>
<gene>
    <name evidence="1" type="primary">parD2</name>
    <name evidence="1" type="ORF">GCM10007874_07570</name>
</gene>
<protein>
    <submittedName>
        <fullName evidence="1">Antitoxin ParD2</fullName>
    </submittedName>
</protein>
<dbReference type="SUPFAM" id="SSF47598">
    <property type="entry name" value="Ribbon-helix-helix"/>
    <property type="match status" value="1"/>
</dbReference>
<dbReference type="Proteomes" id="UP001156882">
    <property type="component" value="Unassembled WGS sequence"/>
</dbReference>
<organism evidence="1 2">
    <name type="scientific">Labrys miyagiensis</name>
    <dbReference type="NCBI Taxonomy" id="346912"/>
    <lineage>
        <taxon>Bacteria</taxon>
        <taxon>Pseudomonadati</taxon>
        <taxon>Pseudomonadota</taxon>
        <taxon>Alphaproteobacteria</taxon>
        <taxon>Hyphomicrobiales</taxon>
        <taxon>Xanthobacteraceae</taxon>
        <taxon>Labrys</taxon>
    </lineage>
</organism>
<sequence length="94" mass="10732">MSTVPFSLRLNPDVKERLDTEAKRIDRSSSWLATQAIEAMLDARTAKEEAIRLALIEAEKGEFISSEAMHRWIDSWGTENELPEPEIDIFPSRS</sequence>
<dbReference type="InterPro" id="IPR052991">
    <property type="entry name" value="Non-func_TypeII_TA_Antitoxin"/>
</dbReference>
<dbReference type="PANTHER" id="PTHR40688:SF2">
    <property type="entry name" value="RIBBON-HELIX-HELIX PROTEIN COPG DOMAIN-CONTAINING PROTEIN"/>
    <property type="match status" value="1"/>
</dbReference>
<evidence type="ECO:0000313" key="2">
    <source>
        <dbReference type="Proteomes" id="UP001156882"/>
    </source>
</evidence>
<comment type="caution">
    <text evidence="1">The sequence shown here is derived from an EMBL/GenBank/DDBJ whole genome shotgun (WGS) entry which is preliminary data.</text>
</comment>
<name>A0ABQ6CHJ1_9HYPH</name>
<dbReference type="CDD" id="cd22233">
    <property type="entry name" value="RHH_CopAso-like"/>
    <property type="match status" value="1"/>
</dbReference>
<dbReference type="RefSeq" id="WP_284310549.1">
    <property type="nucleotide sequence ID" value="NZ_BSPC01000005.1"/>
</dbReference>
<dbReference type="Gene3D" id="1.10.1220.10">
    <property type="entry name" value="Met repressor-like"/>
    <property type="match status" value="1"/>
</dbReference>